<name>A0A326U9G3_THEHA</name>
<reference evidence="1 2" key="1">
    <citation type="submission" date="2018-06" db="EMBL/GenBank/DDBJ databases">
        <title>Genomic Encyclopedia of Archaeal and Bacterial Type Strains, Phase II (KMG-II): from individual species to whole genera.</title>
        <authorList>
            <person name="Goeker M."/>
        </authorList>
    </citation>
    <scope>NUCLEOTIDE SEQUENCE [LARGE SCALE GENOMIC DNA]</scope>
    <source>
        <strain evidence="1 2">ATCC BAA-1881</strain>
    </source>
</reference>
<evidence type="ECO:0000313" key="2">
    <source>
        <dbReference type="Proteomes" id="UP000248806"/>
    </source>
</evidence>
<keyword evidence="2" id="KW-1185">Reference proteome</keyword>
<gene>
    <name evidence="1" type="ORF">EI42_04942</name>
</gene>
<evidence type="ECO:0000313" key="1">
    <source>
        <dbReference type="EMBL" id="PZW23559.1"/>
    </source>
</evidence>
<accession>A0A326U9G3</accession>
<dbReference type="AlphaFoldDB" id="A0A326U9G3"/>
<organism evidence="1 2">
    <name type="scientific">Thermosporothrix hazakensis</name>
    <dbReference type="NCBI Taxonomy" id="644383"/>
    <lineage>
        <taxon>Bacteria</taxon>
        <taxon>Bacillati</taxon>
        <taxon>Chloroflexota</taxon>
        <taxon>Ktedonobacteria</taxon>
        <taxon>Ktedonobacterales</taxon>
        <taxon>Thermosporotrichaceae</taxon>
        <taxon>Thermosporothrix</taxon>
    </lineage>
</organism>
<protein>
    <submittedName>
        <fullName evidence="1">Uncharacterized protein</fullName>
    </submittedName>
</protein>
<dbReference type="Proteomes" id="UP000248806">
    <property type="component" value="Unassembled WGS sequence"/>
</dbReference>
<dbReference type="OrthoDB" id="162746at2"/>
<proteinExistence type="predicted"/>
<sequence>MLNLAELLWGRFNSGTSVQPGTYLTLRTLAYVQLTEASSLPAGGTWHRISSDTTLTAADLATTVNSVLHTAYTAASFHAYNAASDAVPEPGQQANDA</sequence>
<comment type="caution">
    <text evidence="1">The sequence shown here is derived from an EMBL/GenBank/DDBJ whole genome shotgun (WGS) entry which is preliminary data.</text>
</comment>
<dbReference type="RefSeq" id="WP_111325235.1">
    <property type="nucleotide sequence ID" value="NZ_BIFX01000003.1"/>
</dbReference>
<dbReference type="EMBL" id="QKUF01000025">
    <property type="protein sequence ID" value="PZW23559.1"/>
    <property type="molecule type" value="Genomic_DNA"/>
</dbReference>